<sequence>MPPHFALGRNRQLQGLAQAMVKQWEKNAIAKIAIKRGVLNTSNERMAEELKKLTGATLLSRNKDYIVFYRGNDFLPPVVTEAFKARLKLTNIRQDEEEQARQNALALIESKVKAPNVPLVAGHPC</sequence>
<reference evidence="2" key="1">
    <citation type="journal article" date="2023" name="G3 (Bethesda)">
        <title>Genome assembly and association tests identify interacting loci associated with vigor, precocity, and sex in interspecific pistachio rootstocks.</title>
        <authorList>
            <person name="Palmer W."/>
            <person name="Jacygrad E."/>
            <person name="Sagayaradj S."/>
            <person name="Cavanaugh K."/>
            <person name="Han R."/>
            <person name="Bertier L."/>
            <person name="Beede B."/>
            <person name="Kafkas S."/>
            <person name="Golino D."/>
            <person name="Preece J."/>
            <person name="Michelmore R."/>
        </authorList>
    </citation>
    <scope>NUCLEOTIDE SEQUENCE [LARGE SCALE GENOMIC DNA]</scope>
</reference>
<name>A0ACC0XGY8_9ROSI</name>
<comment type="caution">
    <text evidence="1">The sequence shown here is derived from an EMBL/GenBank/DDBJ whole genome shotgun (WGS) entry which is preliminary data.</text>
</comment>
<gene>
    <name evidence="1" type="ORF">Pint_12032</name>
</gene>
<protein>
    <submittedName>
        <fullName evidence="1">Uncharacterized protein</fullName>
    </submittedName>
</protein>
<organism evidence="1 2">
    <name type="scientific">Pistacia integerrima</name>
    <dbReference type="NCBI Taxonomy" id="434235"/>
    <lineage>
        <taxon>Eukaryota</taxon>
        <taxon>Viridiplantae</taxon>
        <taxon>Streptophyta</taxon>
        <taxon>Embryophyta</taxon>
        <taxon>Tracheophyta</taxon>
        <taxon>Spermatophyta</taxon>
        <taxon>Magnoliopsida</taxon>
        <taxon>eudicotyledons</taxon>
        <taxon>Gunneridae</taxon>
        <taxon>Pentapetalae</taxon>
        <taxon>rosids</taxon>
        <taxon>malvids</taxon>
        <taxon>Sapindales</taxon>
        <taxon>Anacardiaceae</taxon>
        <taxon>Pistacia</taxon>
    </lineage>
</organism>
<evidence type="ECO:0000313" key="2">
    <source>
        <dbReference type="Proteomes" id="UP001163603"/>
    </source>
</evidence>
<dbReference type="Proteomes" id="UP001163603">
    <property type="component" value="Chromosome 12"/>
</dbReference>
<dbReference type="EMBL" id="CM047747">
    <property type="protein sequence ID" value="KAJ0016603.1"/>
    <property type="molecule type" value="Genomic_DNA"/>
</dbReference>
<evidence type="ECO:0000313" key="1">
    <source>
        <dbReference type="EMBL" id="KAJ0016603.1"/>
    </source>
</evidence>
<proteinExistence type="predicted"/>
<accession>A0ACC0XGY8</accession>
<keyword evidence="2" id="KW-1185">Reference proteome</keyword>